<evidence type="ECO:0000259" key="1">
    <source>
        <dbReference type="SMART" id="SM00966"/>
    </source>
</evidence>
<dbReference type="STRING" id="1678841.TBC1_111499"/>
<sequence>MDLSVIQIGNSKGIRLSKTLLEKYNIKDTVELILEKGYIIIRPKSTPRKGWEKAFKKMHENNDDKPLIADVFDDEHFEEWK</sequence>
<dbReference type="Gene3D" id="2.10.260.10">
    <property type="match status" value="1"/>
</dbReference>
<evidence type="ECO:0000313" key="3">
    <source>
        <dbReference type="Proteomes" id="UP000053091"/>
    </source>
</evidence>
<dbReference type="OrthoDB" id="9795766at2"/>
<name>A0A0S7BYN5_9BACT</name>
<dbReference type="RefSeq" id="WP_062040293.1">
    <property type="nucleotide sequence ID" value="NZ_DF968182.1"/>
</dbReference>
<dbReference type="SUPFAM" id="SSF89447">
    <property type="entry name" value="AbrB/MazE/MraZ-like"/>
    <property type="match status" value="1"/>
</dbReference>
<dbReference type="InterPro" id="IPR037914">
    <property type="entry name" value="SpoVT-AbrB_sf"/>
</dbReference>
<organism evidence="2">
    <name type="scientific">Lentimicrobium saccharophilum</name>
    <dbReference type="NCBI Taxonomy" id="1678841"/>
    <lineage>
        <taxon>Bacteria</taxon>
        <taxon>Pseudomonadati</taxon>
        <taxon>Bacteroidota</taxon>
        <taxon>Bacteroidia</taxon>
        <taxon>Bacteroidales</taxon>
        <taxon>Lentimicrobiaceae</taxon>
        <taxon>Lentimicrobium</taxon>
    </lineage>
</organism>
<dbReference type="EMBL" id="DF968182">
    <property type="protein sequence ID" value="GAP43346.1"/>
    <property type="molecule type" value="Genomic_DNA"/>
</dbReference>
<dbReference type="InterPro" id="IPR007159">
    <property type="entry name" value="SpoVT-AbrB_dom"/>
</dbReference>
<accession>A0A0S7BYN5</accession>
<reference evidence="2" key="1">
    <citation type="journal article" date="2015" name="Genome Announc.">
        <title>Draft Genome Sequence of Bacteroidales Strain TBC1, a Novel Isolate from a Methanogenic Wastewater Treatment System.</title>
        <authorList>
            <person name="Tourlousse D.M."/>
            <person name="Matsuura N."/>
            <person name="Sun L."/>
            <person name="Toyonaga M."/>
            <person name="Kuroda K."/>
            <person name="Ohashi A."/>
            <person name="Cruz R."/>
            <person name="Yamaguchi T."/>
            <person name="Sekiguchi Y."/>
        </authorList>
    </citation>
    <scope>NUCLEOTIDE SEQUENCE [LARGE SCALE GENOMIC DNA]</scope>
    <source>
        <strain evidence="2">TBC1</strain>
    </source>
</reference>
<proteinExistence type="predicted"/>
<feature type="domain" description="SpoVT-AbrB" evidence="1">
    <location>
        <begin position="6"/>
        <end position="49"/>
    </location>
</feature>
<evidence type="ECO:0000313" key="2">
    <source>
        <dbReference type="EMBL" id="GAP43346.1"/>
    </source>
</evidence>
<keyword evidence="3" id="KW-1185">Reference proteome</keyword>
<dbReference type="AlphaFoldDB" id="A0A0S7BYN5"/>
<protein>
    <recommendedName>
        <fullName evidence="1">SpoVT-AbrB domain-containing protein</fullName>
    </recommendedName>
</protein>
<dbReference type="GO" id="GO:0003677">
    <property type="term" value="F:DNA binding"/>
    <property type="evidence" value="ECO:0007669"/>
    <property type="project" value="InterPro"/>
</dbReference>
<dbReference type="Proteomes" id="UP000053091">
    <property type="component" value="Unassembled WGS sequence"/>
</dbReference>
<gene>
    <name evidence="2" type="ORF">TBC1_111499</name>
</gene>
<dbReference type="SMART" id="SM00966">
    <property type="entry name" value="SpoVT_AbrB"/>
    <property type="match status" value="1"/>
</dbReference>